<dbReference type="EMBL" id="JBHSMQ010000008">
    <property type="protein sequence ID" value="MFC5456994.1"/>
    <property type="molecule type" value="Genomic_DNA"/>
</dbReference>
<keyword evidence="2" id="KW-1185">Reference proteome</keyword>
<proteinExistence type="predicted"/>
<evidence type="ECO:0000313" key="1">
    <source>
        <dbReference type="EMBL" id="MFC5456994.1"/>
    </source>
</evidence>
<dbReference type="Proteomes" id="UP001596052">
    <property type="component" value="Unassembled WGS sequence"/>
</dbReference>
<protein>
    <submittedName>
        <fullName evidence="1">Uncharacterized protein</fullName>
    </submittedName>
</protein>
<name>A0ABW0KUF0_9BACT</name>
<evidence type="ECO:0000313" key="2">
    <source>
        <dbReference type="Proteomes" id="UP001596052"/>
    </source>
</evidence>
<comment type="caution">
    <text evidence="1">The sequence shown here is derived from an EMBL/GenBank/DDBJ whole genome shotgun (WGS) entry which is preliminary data.</text>
</comment>
<reference evidence="2" key="1">
    <citation type="journal article" date="2019" name="Int. J. Syst. Evol. Microbiol.">
        <title>The Global Catalogue of Microorganisms (GCM) 10K type strain sequencing project: providing services to taxonomists for standard genome sequencing and annotation.</title>
        <authorList>
            <consortium name="The Broad Institute Genomics Platform"/>
            <consortium name="The Broad Institute Genome Sequencing Center for Infectious Disease"/>
            <person name="Wu L."/>
            <person name="Ma J."/>
        </authorList>
    </citation>
    <scope>NUCLEOTIDE SEQUENCE [LARGE SCALE GENOMIC DNA]</scope>
    <source>
        <strain evidence="2">CGMCC 4.1469</strain>
    </source>
</reference>
<gene>
    <name evidence="1" type="ORF">ACFQDI_19160</name>
</gene>
<sequence length="280" mass="31580">MRNHPSKNTFEDSLFTLRFMGREMDVRGVSIYDLGLTFVAFQRIVNKTFLLTRSRLDKGAFPNWDERQMLALQIGQRKKASDGYGLIPILSDPSTVQILKFVGEQLMSGLMGYYVQDIMQRLKKEPDDDKRYYIGSIHAEVVNFVGRIDAAGGIGTVEIGAPGIDPNMRVQFSETTKNYVNKLSKEHFLGPKEIIRGKLLKMIPASGVIEIRRAGGGVVKVHVDTEIFEKVRFDKSRSDILEFIGRPIFPLGAKSQKVHELQATDVHIIASEEDDDKEGF</sequence>
<accession>A0ABW0KUF0</accession>
<organism evidence="1 2">
    <name type="scientific">Prosthecobacter fluviatilis</name>
    <dbReference type="NCBI Taxonomy" id="445931"/>
    <lineage>
        <taxon>Bacteria</taxon>
        <taxon>Pseudomonadati</taxon>
        <taxon>Verrucomicrobiota</taxon>
        <taxon>Verrucomicrobiia</taxon>
        <taxon>Verrucomicrobiales</taxon>
        <taxon>Verrucomicrobiaceae</taxon>
        <taxon>Prosthecobacter</taxon>
    </lineage>
</organism>
<dbReference type="RefSeq" id="WP_377169820.1">
    <property type="nucleotide sequence ID" value="NZ_JBHSMQ010000008.1"/>
</dbReference>